<dbReference type="GO" id="GO:0005634">
    <property type="term" value="C:nucleus"/>
    <property type="evidence" value="ECO:0007669"/>
    <property type="project" value="UniProtKB-SubCell"/>
</dbReference>
<feature type="region of interest" description="Disordered" evidence="10">
    <location>
        <begin position="49"/>
        <end position="77"/>
    </location>
</feature>
<keyword evidence="9" id="KW-0539">Nucleus</keyword>
<keyword evidence="6" id="KW-0805">Transcription regulation</keyword>
<evidence type="ECO:0000256" key="9">
    <source>
        <dbReference type="ARBA" id="ARBA00023242"/>
    </source>
</evidence>
<feature type="region of interest" description="Disordered" evidence="10">
    <location>
        <begin position="400"/>
        <end position="453"/>
    </location>
</feature>
<comment type="subcellular location">
    <subcellularLocation>
        <location evidence="1">Nucleus</location>
    </subcellularLocation>
</comment>
<protein>
    <submittedName>
        <fullName evidence="11">Uncharacterized protein</fullName>
    </submittedName>
</protein>
<evidence type="ECO:0000256" key="7">
    <source>
        <dbReference type="ARBA" id="ARBA00023125"/>
    </source>
</evidence>
<keyword evidence="4" id="KW-0863">Zinc-finger</keyword>
<feature type="compositionally biased region" description="Polar residues" evidence="10">
    <location>
        <begin position="354"/>
        <end position="372"/>
    </location>
</feature>
<evidence type="ECO:0000256" key="1">
    <source>
        <dbReference type="ARBA" id="ARBA00004123"/>
    </source>
</evidence>
<reference evidence="11 12" key="1">
    <citation type="submission" date="2019-05" db="EMBL/GenBank/DDBJ databases">
        <title>Emergence of the Ug99 lineage of the wheat stem rust pathogen through somatic hybridization.</title>
        <authorList>
            <person name="Li F."/>
            <person name="Upadhyaya N.M."/>
            <person name="Sperschneider J."/>
            <person name="Matny O."/>
            <person name="Nguyen-Phuc H."/>
            <person name="Mago R."/>
            <person name="Raley C."/>
            <person name="Miller M.E."/>
            <person name="Silverstein K.A.T."/>
            <person name="Henningsen E."/>
            <person name="Hirsch C.D."/>
            <person name="Visser B."/>
            <person name="Pretorius Z.A."/>
            <person name="Steffenson B.J."/>
            <person name="Schwessinger B."/>
            <person name="Dodds P.N."/>
            <person name="Figueroa M."/>
        </authorList>
    </citation>
    <scope>NUCLEOTIDE SEQUENCE [LARGE SCALE GENOMIC DNA]</scope>
    <source>
        <strain evidence="11 12">Ug99</strain>
    </source>
</reference>
<evidence type="ECO:0000256" key="8">
    <source>
        <dbReference type="ARBA" id="ARBA00023163"/>
    </source>
</evidence>
<feature type="compositionally biased region" description="Acidic residues" evidence="10">
    <location>
        <begin position="441"/>
        <end position="453"/>
    </location>
</feature>
<evidence type="ECO:0000256" key="2">
    <source>
        <dbReference type="ARBA" id="ARBA00022723"/>
    </source>
</evidence>
<gene>
    <name evidence="11" type="ORF">PGTUg99_012396</name>
</gene>
<dbReference type="Proteomes" id="UP000325313">
    <property type="component" value="Unassembled WGS sequence"/>
</dbReference>
<dbReference type="GO" id="GO:0008270">
    <property type="term" value="F:zinc ion binding"/>
    <property type="evidence" value="ECO:0007669"/>
    <property type="project" value="UniProtKB-KW"/>
</dbReference>
<dbReference type="PANTHER" id="PTHR24383">
    <property type="entry name" value="ZINC FINGER PROTEIN"/>
    <property type="match status" value="1"/>
</dbReference>
<feature type="region of interest" description="Disordered" evidence="10">
    <location>
        <begin position="344"/>
        <end position="377"/>
    </location>
</feature>
<feature type="region of interest" description="Disordered" evidence="10">
    <location>
        <begin position="170"/>
        <end position="213"/>
    </location>
</feature>
<sequence length="453" mass="50789">MDPYTQDAYSRIRLFLTDLNTVLGSTLYATPYEPARQLNQVRFPQNFALRGPHQQLSPKRSTRRSRAWKMNHQRNDRDQLEKAAHPLPPMHSVTQCKLGGNAKAYTFRFPPNRRRANFYNHQQLNRPLDISQSAFQLQPTPFHCSGNPDSLANECPNICDSLIDTNPTNHDVLVDDNPSNHNDLIKENSSDFDDLDDKGSDLSNEYPGSQADYVDDLPEQETASVTLSDGHDPEVLPVAKPENKAQLTEPTFSMDNYSARDVDRWARTLSADQFEQLRILGPASRIESFRQYAITNLDQPTQTLTQKTSSTPQLNQEPLCHIPSEVADNQNQYVDSTSDDANNPFLHSHHVNHQPDQSTHSSYYDHSNYNTTDLDENPYNTVVYDDSVFDDDGYDGGFDNGGFDDGGFDDGGFDSGGFDDGGFGDGGFDDGGFDDGRFDDGGFDDGGFDDAYY</sequence>
<keyword evidence="3" id="KW-0677">Repeat</keyword>
<dbReference type="PANTHER" id="PTHR24383:SF20">
    <property type="entry name" value="C2H2-TYPE DOMAIN-CONTAINING PROTEIN"/>
    <property type="match status" value="1"/>
</dbReference>
<keyword evidence="8" id="KW-0804">Transcription</keyword>
<evidence type="ECO:0000256" key="6">
    <source>
        <dbReference type="ARBA" id="ARBA00023015"/>
    </source>
</evidence>
<evidence type="ECO:0000256" key="3">
    <source>
        <dbReference type="ARBA" id="ARBA00022737"/>
    </source>
</evidence>
<evidence type="ECO:0000256" key="10">
    <source>
        <dbReference type="SAM" id="MobiDB-lite"/>
    </source>
</evidence>
<accession>A0A5B0RBJ3</accession>
<keyword evidence="5" id="KW-0862">Zinc</keyword>
<dbReference type="GO" id="GO:0003677">
    <property type="term" value="F:DNA binding"/>
    <property type="evidence" value="ECO:0007669"/>
    <property type="project" value="UniProtKB-KW"/>
</dbReference>
<dbReference type="AlphaFoldDB" id="A0A5B0RBJ3"/>
<organism evidence="11 12">
    <name type="scientific">Puccinia graminis f. sp. tritici</name>
    <dbReference type="NCBI Taxonomy" id="56615"/>
    <lineage>
        <taxon>Eukaryota</taxon>
        <taxon>Fungi</taxon>
        <taxon>Dikarya</taxon>
        <taxon>Basidiomycota</taxon>
        <taxon>Pucciniomycotina</taxon>
        <taxon>Pucciniomycetes</taxon>
        <taxon>Pucciniales</taxon>
        <taxon>Pucciniaceae</taxon>
        <taxon>Puccinia</taxon>
    </lineage>
</organism>
<proteinExistence type="predicted"/>
<feature type="compositionally biased region" description="Gly residues" evidence="10">
    <location>
        <begin position="413"/>
        <end position="426"/>
    </location>
</feature>
<feature type="compositionally biased region" description="Basic residues" evidence="10">
    <location>
        <begin position="60"/>
        <end position="72"/>
    </location>
</feature>
<keyword evidence="2" id="KW-0479">Metal-binding</keyword>
<evidence type="ECO:0000256" key="4">
    <source>
        <dbReference type="ARBA" id="ARBA00022771"/>
    </source>
</evidence>
<evidence type="ECO:0000256" key="5">
    <source>
        <dbReference type="ARBA" id="ARBA00022833"/>
    </source>
</evidence>
<name>A0A5B0RBJ3_PUCGR</name>
<evidence type="ECO:0000313" key="11">
    <source>
        <dbReference type="EMBL" id="KAA1123040.1"/>
    </source>
</evidence>
<evidence type="ECO:0000313" key="12">
    <source>
        <dbReference type="Proteomes" id="UP000325313"/>
    </source>
</evidence>
<dbReference type="EMBL" id="VDEP01000212">
    <property type="protein sequence ID" value="KAA1123040.1"/>
    <property type="molecule type" value="Genomic_DNA"/>
</dbReference>
<comment type="caution">
    <text evidence="11">The sequence shown here is derived from an EMBL/GenBank/DDBJ whole genome shotgun (WGS) entry which is preliminary data.</text>
</comment>
<keyword evidence="7" id="KW-0238">DNA-binding</keyword>